<comment type="caution">
    <text evidence="2">The sequence shown here is derived from an EMBL/GenBank/DDBJ whole genome shotgun (WGS) entry which is preliminary data.</text>
</comment>
<evidence type="ECO:0000313" key="2">
    <source>
        <dbReference type="EMBL" id="MBB4678342.1"/>
    </source>
</evidence>
<evidence type="ECO:0000256" key="1">
    <source>
        <dbReference type="SAM" id="Phobius"/>
    </source>
</evidence>
<accession>A0A7W7CBY6</accession>
<keyword evidence="1" id="KW-1133">Transmembrane helix</keyword>
<dbReference type="RefSeq" id="WP_185004185.1">
    <property type="nucleotide sequence ID" value="NZ_BAAAUI010000004.1"/>
</dbReference>
<keyword evidence="1" id="KW-0472">Membrane</keyword>
<dbReference type="Proteomes" id="UP000533598">
    <property type="component" value="Unassembled WGS sequence"/>
</dbReference>
<organism evidence="2 3">
    <name type="scientific">Crossiella cryophila</name>
    <dbReference type="NCBI Taxonomy" id="43355"/>
    <lineage>
        <taxon>Bacteria</taxon>
        <taxon>Bacillati</taxon>
        <taxon>Actinomycetota</taxon>
        <taxon>Actinomycetes</taxon>
        <taxon>Pseudonocardiales</taxon>
        <taxon>Pseudonocardiaceae</taxon>
        <taxon>Crossiella</taxon>
    </lineage>
</organism>
<proteinExistence type="predicted"/>
<reference evidence="2 3" key="1">
    <citation type="submission" date="2020-08" db="EMBL/GenBank/DDBJ databases">
        <title>Sequencing the genomes of 1000 actinobacteria strains.</title>
        <authorList>
            <person name="Klenk H.-P."/>
        </authorList>
    </citation>
    <scope>NUCLEOTIDE SEQUENCE [LARGE SCALE GENOMIC DNA]</scope>
    <source>
        <strain evidence="2 3">DSM 44230</strain>
    </source>
</reference>
<gene>
    <name evidence="2" type="ORF">HNR67_004460</name>
</gene>
<dbReference type="AlphaFoldDB" id="A0A7W7CBY6"/>
<keyword evidence="3" id="KW-1185">Reference proteome</keyword>
<protein>
    <submittedName>
        <fullName evidence="2">Uncharacterized protein</fullName>
    </submittedName>
</protein>
<keyword evidence="1" id="KW-0812">Transmembrane</keyword>
<evidence type="ECO:0000313" key="3">
    <source>
        <dbReference type="Proteomes" id="UP000533598"/>
    </source>
</evidence>
<feature type="transmembrane region" description="Helical" evidence="1">
    <location>
        <begin position="6"/>
        <end position="24"/>
    </location>
</feature>
<dbReference type="EMBL" id="JACHMH010000001">
    <property type="protein sequence ID" value="MBB4678342.1"/>
    <property type="molecule type" value="Genomic_DNA"/>
</dbReference>
<sequence length="150" mass="16395">MTARQVLVRVAAGVVTIGMIVLIFKGCTAYLRSSGDTVYEFFRAVAVNSPKTCQLLSGAALTKFQARANAESCEKAVAKVSRGLSTPQFEQLLKGQADVLEYHSAIRPDFSSRVEIHFSPNALGMELIVLAEHEGRETISDFGWDVRELS</sequence>
<name>A0A7W7CBY6_9PSEU</name>